<organism evidence="4 5">
    <name type="scientific">Anaeroselena agilis</name>
    <dbReference type="NCBI Taxonomy" id="3063788"/>
    <lineage>
        <taxon>Bacteria</taxon>
        <taxon>Bacillati</taxon>
        <taxon>Bacillota</taxon>
        <taxon>Negativicutes</taxon>
        <taxon>Acetonemataceae</taxon>
        <taxon>Anaeroselena</taxon>
    </lineage>
</organism>
<dbReference type="PANTHER" id="PTHR45138:SF9">
    <property type="entry name" value="DIGUANYLATE CYCLASE DGCM-RELATED"/>
    <property type="match status" value="1"/>
</dbReference>
<dbReference type="SUPFAM" id="SSF55781">
    <property type="entry name" value="GAF domain-like"/>
    <property type="match status" value="2"/>
</dbReference>
<keyword evidence="2" id="KW-0472">Membrane</keyword>
<accession>A0ABU3NVS5</accession>
<feature type="transmembrane region" description="Helical" evidence="2">
    <location>
        <begin position="70"/>
        <end position="93"/>
    </location>
</feature>
<dbReference type="Gene3D" id="3.30.70.270">
    <property type="match status" value="1"/>
</dbReference>
<name>A0ABU3NVS5_9FIRM</name>
<dbReference type="InterPro" id="IPR050469">
    <property type="entry name" value="Diguanylate_Cyclase"/>
</dbReference>
<dbReference type="InterPro" id="IPR043128">
    <property type="entry name" value="Rev_trsase/Diguanyl_cyclase"/>
</dbReference>
<dbReference type="PROSITE" id="PS50887">
    <property type="entry name" value="GGDEF"/>
    <property type="match status" value="1"/>
</dbReference>
<dbReference type="Pfam" id="PF00990">
    <property type="entry name" value="GGDEF"/>
    <property type="match status" value="1"/>
</dbReference>
<feature type="coiled-coil region" evidence="1">
    <location>
        <begin position="264"/>
        <end position="291"/>
    </location>
</feature>
<keyword evidence="4" id="KW-0548">Nucleotidyltransferase</keyword>
<reference evidence="4 5" key="1">
    <citation type="submission" date="2023-07" db="EMBL/GenBank/DDBJ databases">
        <title>The novel representative of Negativicutes class, Anaeroselena agilis gen. nov. sp. nov.</title>
        <authorList>
            <person name="Prokofeva M.I."/>
            <person name="Elcheninov A.G."/>
            <person name="Klyukina A."/>
            <person name="Kublanov I.V."/>
            <person name="Frolov E.N."/>
            <person name="Podosokorskaya O.A."/>
        </authorList>
    </citation>
    <scope>NUCLEOTIDE SEQUENCE [LARGE SCALE GENOMIC DNA]</scope>
    <source>
        <strain evidence="4 5">4137-cl</strain>
    </source>
</reference>
<dbReference type="CDD" id="cd01949">
    <property type="entry name" value="GGDEF"/>
    <property type="match status" value="1"/>
</dbReference>
<dbReference type="Gene3D" id="3.30.450.40">
    <property type="match status" value="2"/>
</dbReference>
<evidence type="ECO:0000313" key="4">
    <source>
        <dbReference type="EMBL" id="MDT8900505.1"/>
    </source>
</evidence>
<feature type="transmembrane region" description="Helical" evidence="2">
    <location>
        <begin position="12"/>
        <end position="34"/>
    </location>
</feature>
<keyword evidence="5" id="KW-1185">Reference proteome</keyword>
<dbReference type="PANTHER" id="PTHR45138">
    <property type="entry name" value="REGULATORY COMPONENTS OF SENSORY TRANSDUCTION SYSTEM"/>
    <property type="match status" value="1"/>
</dbReference>
<evidence type="ECO:0000313" key="5">
    <source>
        <dbReference type="Proteomes" id="UP001254848"/>
    </source>
</evidence>
<dbReference type="SMART" id="SM00267">
    <property type="entry name" value="GGDEF"/>
    <property type="match status" value="1"/>
</dbReference>
<dbReference type="Proteomes" id="UP001254848">
    <property type="component" value="Unassembled WGS sequence"/>
</dbReference>
<dbReference type="InterPro" id="IPR033425">
    <property type="entry name" value="MASE3"/>
</dbReference>
<dbReference type="EC" id="2.7.7.65" evidence="4"/>
<feature type="transmembrane region" description="Helical" evidence="2">
    <location>
        <begin position="141"/>
        <end position="161"/>
    </location>
</feature>
<dbReference type="EMBL" id="JAUOZS010000001">
    <property type="protein sequence ID" value="MDT8900505.1"/>
    <property type="molecule type" value="Genomic_DNA"/>
</dbReference>
<dbReference type="Pfam" id="PF13492">
    <property type="entry name" value="GAF_3"/>
    <property type="match status" value="1"/>
</dbReference>
<dbReference type="SMART" id="SM00065">
    <property type="entry name" value="GAF"/>
    <property type="match status" value="2"/>
</dbReference>
<dbReference type="SUPFAM" id="SSF55073">
    <property type="entry name" value="Nucleotide cyclase"/>
    <property type="match status" value="1"/>
</dbReference>
<keyword evidence="2" id="KW-0812">Transmembrane</keyword>
<evidence type="ECO:0000256" key="1">
    <source>
        <dbReference type="SAM" id="Coils"/>
    </source>
</evidence>
<proteinExistence type="predicted"/>
<dbReference type="InterPro" id="IPR029787">
    <property type="entry name" value="Nucleotide_cyclase"/>
</dbReference>
<evidence type="ECO:0000259" key="3">
    <source>
        <dbReference type="PROSITE" id="PS50887"/>
    </source>
</evidence>
<feature type="transmembrane region" description="Helical" evidence="2">
    <location>
        <begin position="105"/>
        <end position="129"/>
    </location>
</feature>
<feature type="transmembrane region" description="Helical" evidence="2">
    <location>
        <begin position="235"/>
        <end position="257"/>
    </location>
</feature>
<evidence type="ECO:0000256" key="2">
    <source>
        <dbReference type="SAM" id="Phobius"/>
    </source>
</evidence>
<dbReference type="InterPro" id="IPR029016">
    <property type="entry name" value="GAF-like_dom_sf"/>
</dbReference>
<dbReference type="Pfam" id="PF17159">
    <property type="entry name" value="MASE3"/>
    <property type="match status" value="1"/>
</dbReference>
<dbReference type="RefSeq" id="WP_413782443.1">
    <property type="nucleotide sequence ID" value="NZ_JAUOZS010000001.1"/>
</dbReference>
<feature type="domain" description="GGDEF" evidence="3">
    <location>
        <begin position="649"/>
        <end position="788"/>
    </location>
</feature>
<dbReference type="NCBIfam" id="TIGR00254">
    <property type="entry name" value="GGDEF"/>
    <property type="match status" value="1"/>
</dbReference>
<keyword evidence="4" id="KW-0808">Transferase</keyword>
<dbReference type="InterPro" id="IPR000160">
    <property type="entry name" value="GGDEF_dom"/>
</dbReference>
<keyword evidence="1" id="KW-0175">Coiled coil</keyword>
<dbReference type="InterPro" id="IPR003018">
    <property type="entry name" value="GAF"/>
</dbReference>
<keyword evidence="2" id="KW-1133">Transmembrane helix</keyword>
<feature type="transmembrane region" description="Helical" evidence="2">
    <location>
        <begin position="40"/>
        <end position="63"/>
    </location>
</feature>
<protein>
    <submittedName>
        <fullName evidence="4">Diguanylate cyclase</fullName>
        <ecNumber evidence="4">2.7.7.65</ecNumber>
    </submittedName>
</protein>
<feature type="transmembrane region" description="Helical" evidence="2">
    <location>
        <begin position="211"/>
        <end position="229"/>
    </location>
</feature>
<dbReference type="GO" id="GO:0052621">
    <property type="term" value="F:diguanylate cyclase activity"/>
    <property type="evidence" value="ECO:0007669"/>
    <property type="project" value="UniProtKB-EC"/>
</dbReference>
<sequence>MQTASPVGARRAILFIVAGLLGFLIFGGLTSLTLEAPRAAGLHTVLEVSSIAFGCVVFFIAWYSTGPVRISVAVVSLVVLGSGILTLVHLIAFPEMHAVMDVKHIWITAWLFSRFVWSFGLLAAVTLLDRNGPSCQLSSRSSLLFGAMVAVGGLVADIFIAPDSWPYLYSIDSPAHPLAIYGLYVSCAANVATFIILLGRRINHVGILPHTAVLLGALADLSFAFAGHSPENLNIAAHLFAALANLYVLRTLYVILIRQPFADAMAMKEDMEKLAENNARLFRESEEQRNLFEDILANVGMIISSQLNLRETLDAIADMVADMMRARQCVIALFNEDRSVLKVAATYGMNTPPDLLPLKDSVAAQVCETQTALTVDDLLIQPELFRPQLVFTSIRSVIAAPLVNDREIIGVVEAYSSEKGAFSQRDVLLLKALGYHAGAAVAGATLHEQTKARLDEEQYLYRIAQASATTVDPDTILEQCLPCAAQALGAEFALAFFAGGQADEPLIFKAAVGLSFRPADIDLGFYPELRTLVATMIPSMLPSGDAPPLKGLCGDGATGPVMVMPLPVNSRLLGLMLLGWRRRVSPENIECTPFATLMAQQIALALEKASLYNQVKAMALSDGLTGLANRRNFDLFLDAELRRAFTLRRPLSLIMLDLDNFKKYNDTYGHPTGDKLLAQLGDILRQNTRTIDFPARYGGEEFSVILPECGATEATSLAEKIRRTVEAGEFPDNAGTFTARITASMGVATYDPSVNAAPPDPASFIAVADSALYQAKQGGRNRVVSTPLV</sequence>
<feature type="transmembrane region" description="Helical" evidence="2">
    <location>
        <begin position="181"/>
        <end position="199"/>
    </location>
</feature>
<gene>
    <name evidence="4" type="ORF">Q4T40_04540</name>
</gene>
<comment type="caution">
    <text evidence="4">The sequence shown here is derived from an EMBL/GenBank/DDBJ whole genome shotgun (WGS) entry which is preliminary data.</text>
</comment>